<reference evidence="3 4" key="1">
    <citation type="submission" date="2008-04" db="EMBL/GenBank/DDBJ databases">
        <title>Complete sequence of chromosome of Natranaerobius thermophilus JW/NM-WN-LF.</title>
        <authorList>
            <consortium name="US DOE Joint Genome Institute"/>
            <person name="Copeland A."/>
            <person name="Lucas S."/>
            <person name="Lapidus A."/>
            <person name="Glavina del Rio T."/>
            <person name="Dalin E."/>
            <person name="Tice H."/>
            <person name="Bruce D."/>
            <person name="Goodwin L."/>
            <person name="Pitluck S."/>
            <person name="Chertkov O."/>
            <person name="Brettin T."/>
            <person name="Detter J.C."/>
            <person name="Han C."/>
            <person name="Kuske C.R."/>
            <person name="Schmutz J."/>
            <person name="Larimer F."/>
            <person name="Land M."/>
            <person name="Hauser L."/>
            <person name="Kyrpides N."/>
            <person name="Lykidis A."/>
            <person name="Mesbah N.M."/>
            <person name="Wiegel J."/>
        </authorList>
    </citation>
    <scope>NUCLEOTIDE SEQUENCE [LARGE SCALE GENOMIC DNA]</scope>
    <source>
        <strain evidence="4">ATCC BAA-1301 / DSM 18059 / JW/NM-WN-LF</strain>
    </source>
</reference>
<accession>B2A267</accession>
<dbReference type="Pfam" id="PF18923">
    <property type="entry name" value="DUF5673"/>
    <property type="match status" value="1"/>
</dbReference>
<keyword evidence="1" id="KW-0472">Membrane</keyword>
<organism evidence="3 4">
    <name type="scientific">Natranaerobius thermophilus (strain ATCC BAA-1301 / DSM 18059 / JW/NM-WN-LF)</name>
    <dbReference type="NCBI Taxonomy" id="457570"/>
    <lineage>
        <taxon>Bacteria</taxon>
        <taxon>Bacillati</taxon>
        <taxon>Bacillota</taxon>
        <taxon>Clostridia</taxon>
        <taxon>Natranaerobiales</taxon>
        <taxon>Natranaerobiaceae</taxon>
        <taxon>Natranaerobius</taxon>
    </lineage>
</organism>
<evidence type="ECO:0000313" key="3">
    <source>
        <dbReference type="EMBL" id="ACB86175.1"/>
    </source>
</evidence>
<keyword evidence="1" id="KW-0812">Transmembrane</keyword>
<dbReference type="STRING" id="457570.Nther_2619"/>
<dbReference type="AlphaFoldDB" id="B2A267"/>
<dbReference type="KEGG" id="nth:Nther_2619"/>
<dbReference type="Proteomes" id="UP000001683">
    <property type="component" value="Chromosome"/>
</dbReference>
<feature type="transmembrane region" description="Helical" evidence="1">
    <location>
        <begin position="44"/>
        <end position="66"/>
    </location>
</feature>
<protein>
    <recommendedName>
        <fullName evidence="2">DUF5673 domain-containing protein</fullName>
    </recommendedName>
</protein>
<dbReference type="EMBL" id="CP001034">
    <property type="protein sequence ID" value="ACB86175.1"/>
    <property type="molecule type" value="Genomic_DNA"/>
</dbReference>
<gene>
    <name evidence="3" type="ordered locus">Nther_2619</name>
</gene>
<reference evidence="3 4" key="2">
    <citation type="journal article" date="2011" name="J. Bacteriol.">
        <title>Complete genome sequence of the anaerobic, halophilic alkalithermophile Natranaerobius thermophilus JW/NM-WN-LF.</title>
        <authorList>
            <person name="Zhao B."/>
            <person name="Mesbah N.M."/>
            <person name="Dalin E."/>
            <person name="Goodwin L."/>
            <person name="Nolan M."/>
            <person name="Pitluck S."/>
            <person name="Chertkov O."/>
            <person name="Brettin T.S."/>
            <person name="Han J."/>
            <person name="Larimer F.W."/>
            <person name="Land M.L."/>
            <person name="Hauser L."/>
            <person name="Kyrpides N."/>
            <person name="Wiegel J."/>
        </authorList>
    </citation>
    <scope>NUCLEOTIDE SEQUENCE [LARGE SCALE GENOMIC DNA]</scope>
    <source>
        <strain evidence="4">ATCC BAA-1301 / DSM 18059 / JW/NM-WN-LF</strain>
    </source>
</reference>
<evidence type="ECO:0000259" key="2">
    <source>
        <dbReference type="Pfam" id="PF18923"/>
    </source>
</evidence>
<feature type="transmembrane region" description="Helical" evidence="1">
    <location>
        <begin position="78"/>
        <end position="99"/>
    </location>
</feature>
<name>B2A267_NATTJ</name>
<keyword evidence="1" id="KW-1133">Transmembrane helix</keyword>
<feature type="transmembrane region" description="Helical" evidence="1">
    <location>
        <begin position="6"/>
        <end position="24"/>
    </location>
</feature>
<proteinExistence type="predicted"/>
<dbReference type="RefSeq" id="WP_012449015.1">
    <property type="nucleotide sequence ID" value="NC_010718.1"/>
</dbReference>
<dbReference type="HOGENOM" id="CLU_1538443_0_0_9"/>
<evidence type="ECO:0000256" key="1">
    <source>
        <dbReference type="SAM" id="Phobius"/>
    </source>
</evidence>
<dbReference type="InterPro" id="IPR043730">
    <property type="entry name" value="DUF5673"/>
</dbReference>
<keyword evidence="4" id="KW-1185">Reference proteome</keyword>
<evidence type="ECO:0000313" key="4">
    <source>
        <dbReference type="Proteomes" id="UP000001683"/>
    </source>
</evidence>
<feature type="domain" description="DUF5673" evidence="2">
    <location>
        <begin position="102"/>
        <end position="172"/>
    </location>
</feature>
<dbReference type="InParanoid" id="B2A267"/>
<sequence length="174" mass="20098">MSTVMILLFYLIVIGYIIYLTLGIKKLGDLRKRIITGLDKIGMVFIAIFPLGLASYLTITRFISYIEGSQYSVFQTTFYDVMDTGLYVVLFLALIYLIWRSGEIREKGLFLKPYLLKWDDINSYQIIKELSSSEVLEIITTRKNPITKKPIKINWSLEKHDAKVVKQVLDDNLG</sequence>